<reference evidence="1 2" key="1">
    <citation type="submission" date="2017-06" db="EMBL/GenBank/DDBJ databases">
        <authorList>
            <person name="Kim H.J."/>
            <person name="Triplett B.A."/>
        </authorList>
    </citation>
    <scope>NUCLEOTIDE SEQUENCE [LARGE SCALE GENOMIC DNA]</scope>
    <source>
        <strain evidence="1 2">13146</strain>
    </source>
</reference>
<evidence type="ECO:0000313" key="2">
    <source>
        <dbReference type="Proteomes" id="UP000198157"/>
    </source>
</evidence>
<proteinExistence type="predicted"/>
<accession>A0A246HNV8</accession>
<dbReference type="OrthoDB" id="6056715at2"/>
<evidence type="ECO:0000313" key="1">
    <source>
        <dbReference type="EMBL" id="OWQ53975.1"/>
    </source>
</evidence>
<dbReference type="AlphaFoldDB" id="A0A246HNV8"/>
<dbReference type="Proteomes" id="UP000198157">
    <property type="component" value="Unassembled WGS sequence"/>
</dbReference>
<dbReference type="EMBL" id="NIVS01000020">
    <property type="protein sequence ID" value="OWQ53975.1"/>
    <property type="molecule type" value="Genomic_DNA"/>
</dbReference>
<organism evidence="1 2">
    <name type="scientific">Stenotrophomonas maltophilia</name>
    <name type="common">Pseudomonas maltophilia</name>
    <name type="synonym">Xanthomonas maltophilia</name>
    <dbReference type="NCBI Taxonomy" id="40324"/>
    <lineage>
        <taxon>Bacteria</taxon>
        <taxon>Pseudomonadati</taxon>
        <taxon>Pseudomonadota</taxon>
        <taxon>Gammaproteobacteria</taxon>
        <taxon>Lysobacterales</taxon>
        <taxon>Lysobacteraceae</taxon>
        <taxon>Stenotrophomonas</taxon>
        <taxon>Stenotrophomonas maltophilia group</taxon>
    </lineage>
</organism>
<protein>
    <submittedName>
        <fullName evidence="1">Uncharacterized protein</fullName>
    </submittedName>
</protein>
<name>A0A246HNV8_STEMA</name>
<comment type="caution">
    <text evidence="1">The sequence shown here is derived from an EMBL/GenBank/DDBJ whole genome shotgun (WGS) entry which is preliminary data.</text>
</comment>
<sequence length="197" mass="21245">MTTNKSNAAPDPQPAELSFDVEAMLTACVPGGRIVDPQVVADNIRAWVADRKPAELAEQQADALIDTALGYLSTALDDLDSSPDRRPGIMVTEAMQALREAIATRQPGAQEPVGEVYQGSARLPQARLSKPLPIGSLLYAAPPAQGIDLGKLWEQAHAAMLNQRKRNKHDCFVLRCLKEDVKKLIDGQRDAAPGVES</sequence>
<gene>
    <name evidence="1" type="ORF">CEE60_09950</name>
</gene>